<keyword evidence="8" id="KW-1185">Reference proteome</keyword>
<dbReference type="AlphaFoldDB" id="A0A975FYP8"/>
<dbReference type="InterPro" id="IPR023171">
    <property type="entry name" value="Na/H_antiporter_dom_sf"/>
</dbReference>
<dbReference type="Pfam" id="PF06965">
    <property type="entry name" value="Na_H_antiport_1"/>
    <property type="match status" value="1"/>
</dbReference>
<keyword evidence="4 6" id="KW-1133">Transmembrane helix</keyword>
<feature type="transmembrane region" description="Helical" evidence="6">
    <location>
        <begin position="182"/>
        <end position="201"/>
    </location>
</feature>
<dbReference type="GO" id="GO:0005886">
    <property type="term" value="C:plasma membrane"/>
    <property type="evidence" value="ECO:0007669"/>
    <property type="project" value="UniProtKB-SubCell"/>
</dbReference>
<dbReference type="KEGG" id="caul:KCG34_19855"/>
<dbReference type="Gene3D" id="1.20.1530.10">
    <property type="entry name" value="Na+/H+ antiporter like domain"/>
    <property type="match status" value="1"/>
</dbReference>
<feature type="transmembrane region" description="Helical" evidence="6">
    <location>
        <begin position="157"/>
        <end position="176"/>
    </location>
</feature>
<sequence length="397" mass="40851">MALRFSLDAQRTEAAAGAAVAGAALLGFALANSPEAHRYFTLIGMDFTVRIGAFSETMSRGAWIRHGLMALYFFVIGLELKQEVLRGELSSPRRLALPALAALGGMVVPILLCLALTWRGGGSDGAWPVAAANDGVIALAVLSLVGRGLPQSLKVFLQAMTVAGQLAVSVLIALLYTGQIHTWPLAGAALALMGLIALSEWKDAPFLFRSLGYLLLWGFVLKSGIDTALAGLAAALTVPGTGRRPGHEAALRNYLRTLKPYVDFAVLPLFALTAAGIPVAGAPLWAAAPLALTTALVLGKPAGVIAATFIAIRMGLARRPTGASWLELWGLAALAGSPLVIGLFLSGLAFPPPDPGASGSTLAVMAAATVSAGVGALALGASAAQRRRLRPEIDEAA</sequence>
<dbReference type="HAMAP" id="MF_01844">
    <property type="entry name" value="NhaA"/>
    <property type="match status" value="1"/>
</dbReference>
<dbReference type="PANTHER" id="PTHR30341:SF0">
    <property type="entry name" value="NA(+)_H(+) ANTIPORTER NHAA"/>
    <property type="match status" value="1"/>
</dbReference>
<evidence type="ECO:0000256" key="1">
    <source>
        <dbReference type="ARBA" id="ARBA00004429"/>
    </source>
</evidence>
<keyword evidence="6" id="KW-0050">Antiport</keyword>
<dbReference type="EMBL" id="CP073078">
    <property type="protein sequence ID" value="QUD87282.1"/>
    <property type="molecule type" value="Genomic_DNA"/>
</dbReference>
<evidence type="ECO:0000313" key="8">
    <source>
        <dbReference type="Proteomes" id="UP000676409"/>
    </source>
</evidence>
<feature type="transmembrane region" description="Helical" evidence="6">
    <location>
        <begin position="328"/>
        <end position="350"/>
    </location>
</feature>
<reference evidence="7" key="1">
    <citation type="submission" date="2021-04" db="EMBL/GenBank/DDBJ databases">
        <title>The complete genome sequence of Caulobacter sp. S6.</title>
        <authorList>
            <person name="Tang Y."/>
            <person name="Ouyang W."/>
            <person name="Liu Q."/>
            <person name="Huang B."/>
            <person name="Guo Z."/>
            <person name="Lei P."/>
        </authorList>
    </citation>
    <scope>NUCLEOTIDE SEQUENCE</scope>
    <source>
        <strain evidence="7">S6</strain>
    </source>
</reference>
<name>A0A975FYP8_9CAUL</name>
<evidence type="ECO:0000256" key="2">
    <source>
        <dbReference type="ARBA" id="ARBA00022475"/>
    </source>
</evidence>
<keyword evidence="5 6" id="KW-0472">Membrane</keyword>
<keyword evidence="6" id="KW-0739">Sodium transport</keyword>
<dbReference type="Proteomes" id="UP000676409">
    <property type="component" value="Chromosome"/>
</dbReference>
<keyword evidence="6" id="KW-0915">Sodium</keyword>
<keyword evidence="6" id="KW-0406">Ion transport</keyword>
<feature type="transmembrane region" description="Helical" evidence="6">
    <location>
        <begin position="291"/>
        <end position="316"/>
    </location>
</feature>
<feature type="transmembrane region" description="Helical" evidence="6">
    <location>
        <begin position="362"/>
        <end position="381"/>
    </location>
</feature>
<comment type="catalytic activity">
    <reaction evidence="6">
        <text>Na(+)(in) + 2 H(+)(out) = Na(+)(out) + 2 H(+)(in)</text>
        <dbReference type="Rhea" id="RHEA:29251"/>
        <dbReference type="ChEBI" id="CHEBI:15378"/>
        <dbReference type="ChEBI" id="CHEBI:29101"/>
    </reaction>
</comment>
<dbReference type="PANTHER" id="PTHR30341">
    <property type="entry name" value="SODIUM ION/PROTON ANTIPORTER NHAA-RELATED"/>
    <property type="match status" value="1"/>
</dbReference>
<evidence type="ECO:0000256" key="6">
    <source>
        <dbReference type="HAMAP-Rule" id="MF_01844"/>
    </source>
</evidence>
<gene>
    <name evidence="6" type="primary">nhaA</name>
    <name evidence="7" type="ORF">KCG34_19855</name>
</gene>
<dbReference type="RefSeq" id="WP_211937334.1">
    <property type="nucleotide sequence ID" value="NZ_CP073078.1"/>
</dbReference>
<protein>
    <recommendedName>
        <fullName evidence="6">Na(+)/H(+) antiporter NhaA</fullName>
    </recommendedName>
    <alternativeName>
        <fullName evidence="6">Sodium/proton antiporter NhaA</fullName>
    </alternativeName>
</protein>
<comment type="similarity">
    <text evidence="6">Belongs to the NhaA Na(+)/H(+) (TC 2.A.33) antiporter family.</text>
</comment>
<feature type="transmembrane region" description="Helical" evidence="6">
    <location>
        <begin position="261"/>
        <end position="285"/>
    </location>
</feature>
<keyword evidence="2 6" id="KW-1003">Cell membrane</keyword>
<evidence type="ECO:0000313" key="7">
    <source>
        <dbReference type="EMBL" id="QUD87282.1"/>
    </source>
</evidence>
<dbReference type="GO" id="GO:0015385">
    <property type="term" value="F:sodium:proton antiporter activity"/>
    <property type="evidence" value="ECO:0007669"/>
    <property type="project" value="TreeGrafter"/>
</dbReference>
<comment type="function">
    <text evidence="6">Na(+)/H(+) antiporter that extrudes sodium in exchange for external protons.</text>
</comment>
<comment type="subcellular location">
    <subcellularLocation>
        <location evidence="1">Cell inner membrane</location>
        <topology evidence="1">Multi-pass membrane protein</topology>
    </subcellularLocation>
    <subcellularLocation>
        <location evidence="6">Cell membrane</location>
        <topology evidence="6">Multi-pass membrane protein</topology>
    </subcellularLocation>
</comment>
<dbReference type="GO" id="GO:0006885">
    <property type="term" value="P:regulation of pH"/>
    <property type="evidence" value="ECO:0007669"/>
    <property type="project" value="InterPro"/>
</dbReference>
<dbReference type="InterPro" id="IPR004670">
    <property type="entry name" value="NhaA"/>
</dbReference>
<accession>A0A975FYP8</accession>
<evidence type="ECO:0000256" key="5">
    <source>
        <dbReference type="ARBA" id="ARBA00023136"/>
    </source>
</evidence>
<keyword evidence="6" id="KW-0813">Transport</keyword>
<keyword evidence="3 6" id="KW-0812">Transmembrane</keyword>
<proteinExistence type="inferred from homology"/>
<evidence type="ECO:0000256" key="4">
    <source>
        <dbReference type="ARBA" id="ARBA00022989"/>
    </source>
</evidence>
<evidence type="ECO:0000256" key="3">
    <source>
        <dbReference type="ARBA" id="ARBA00022692"/>
    </source>
</evidence>
<organism evidence="7 8">
    <name type="scientific">Phenylobacterium montanum</name>
    <dbReference type="NCBI Taxonomy" id="2823693"/>
    <lineage>
        <taxon>Bacteria</taxon>
        <taxon>Pseudomonadati</taxon>
        <taxon>Pseudomonadota</taxon>
        <taxon>Alphaproteobacteria</taxon>
        <taxon>Caulobacterales</taxon>
        <taxon>Caulobacteraceae</taxon>
        <taxon>Phenylobacterium</taxon>
    </lineage>
</organism>
<feature type="transmembrane region" description="Helical" evidence="6">
    <location>
        <begin position="100"/>
        <end position="119"/>
    </location>
</feature>
<comment type="caution">
    <text evidence="6">Lacks conserved residue(s) required for the propagation of feature annotation.</text>
</comment>